<protein>
    <submittedName>
        <fullName evidence="2">DUF262 domain-containing protein</fullName>
    </submittedName>
</protein>
<organism evidence="2">
    <name type="scientific">Bradyrhizobium septentrionale</name>
    <dbReference type="NCBI Taxonomy" id="1404411"/>
    <lineage>
        <taxon>Bacteria</taxon>
        <taxon>Pseudomonadati</taxon>
        <taxon>Pseudomonadota</taxon>
        <taxon>Alphaproteobacteria</taxon>
        <taxon>Hyphomicrobiales</taxon>
        <taxon>Nitrobacteraceae</taxon>
        <taxon>Bradyrhizobium</taxon>
    </lineage>
</organism>
<gene>
    <name evidence="2" type="ORF">HAP48_048455</name>
</gene>
<dbReference type="PANTHER" id="PTHR35149:SF2">
    <property type="entry name" value="DUF262 DOMAIN-CONTAINING PROTEIN"/>
    <property type="match status" value="1"/>
</dbReference>
<dbReference type="Pfam" id="PF03235">
    <property type="entry name" value="GmrSD_N"/>
    <property type="match status" value="1"/>
</dbReference>
<dbReference type="EMBL" id="JAAOLE020000002">
    <property type="protein sequence ID" value="NVI50485.1"/>
    <property type="molecule type" value="Genomic_DNA"/>
</dbReference>
<dbReference type="InterPro" id="IPR004919">
    <property type="entry name" value="GmrSD_N"/>
</dbReference>
<dbReference type="AlphaFoldDB" id="A0A973WB44"/>
<dbReference type="RefSeq" id="WP_166217336.1">
    <property type="nucleotide sequence ID" value="NZ_CP088284.1"/>
</dbReference>
<reference evidence="2" key="1">
    <citation type="submission" date="2020-06" db="EMBL/GenBank/DDBJ databases">
        <title>Whole Genome Sequence of Bradyrhizobium sp. Strain 1S1.</title>
        <authorList>
            <person name="Bromfield E.S.P."/>
            <person name="Cloutier S."/>
        </authorList>
    </citation>
    <scope>NUCLEOTIDE SEQUENCE [LARGE SCALE GENOMIC DNA]</scope>
    <source>
        <strain evidence="2">1S1</strain>
    </source>
</reference>
<name>A0A973WB44_9BRAD</name>
<dbReference type="PANTHER" id="PTHR35149">
    <property type="entry name" value="SLL5132 PROTEIN"/>
    <property type="match status" value="1"/>
</dbReference>
<sequence length="241" mass="27095">MKPDKLSIYDLFQKDRRYVVPLYQRAYVWNEAEQWEPLWDDIQRQAEACMASKTGSPKRSHFLGAVVLNVQKIVGSAVARSEIIDGQQRLTTLQIFICALRDFATSNSSVHSSKINRLTLNEDEKAGADSTFKVWPTNADRSTFRLILSAKTPEALLKESGLTAKSELPRMIGAYVYFHSQITAFATSVDDPDSVDRHIFGLFQALRTGLQLVVIELEENDDPQVIFETLNARGQPGCLPT</sequence>
<feature type="domain" description="GmrSD restriction endonucleases N-terminal" evidence="1">
    <location>
        <begin position="8"/>
        <end position="236"/>
    </location>
</feature>
<accession>A0A973WB44</accession>
<evidence type="ECO:0000313" key="2">
    <source>
        <dbReference type="EMBL" id="NVI50485.1"/>
    </source>
</evidence>
<proteinExistence type="predicted"/>
<evidence type="ECO:0000259" key="1">
    <source>
        <dbReference type="Pfam" id="PF03235"/>
    </source>
</evidence>
<comment type="caution">
    <text evidence="2">The sequence shown here is derived from an EMBL/GenBank/DDBJ whole genome shotgun (WGS) entry which is preliminary data.</text>
</comment>